<dbReference type="InterPro" id="IPR041460">
    <property type="entry name" value="Molybdopterin_N"/>
</dbReference>
<dbReference type="GO" id="GO:0050626">
    <property type="term" value="F:trimethylamine-N-oxide reductase (cytochrome c) activity"/>
    <property type="evidence" value="ECO:0007669"/>
    <property type="project" value="UniProtKB-EC"/>
</dbReference>
<name>A0A846QV85_9BACT</name>
<evidence type="ECO:0000259" key="12">
    <source>
        <dbReference type="Pfam" id="PF00384"/>
    </source>
</evidence>
<dbReference type="GO" id="GO:0043546">
    <property type="term" value="F:molybdopterin cofactor binding"/>
    <property type="evidence" value="ECO:0007669"/>
    <property type="project" value="InterPro"/>
</dbReference>
<dbReference type="FunFam" id="2.40.40.20:FF:000009">
    <property type="entry name" value="Biotin sulfoxide reductase 2"/>
    <property type="match status" value="1"/>
</dbReference>
<dbReference type="InterPro" id="IPR006655">
    <property type="entry name" value="Mopterin_OxRdtase_prok_CS"/>
</dbReference>
<dbReference type="EMBL" id="JAATJA010000005">
    <property type="protein sequence ID" value="NJB69465.1"/>
    <property type="molecule type" value="Genomic_DNA"/>
</dbReference>
<dbReference type="InterPro" id="IPR009010">
    <property type="entry name" value="Asp_de-COase-like_dom_sf"/>
</dbReference>
<feature type="binding site" evidence="11">
    <location>
        <position position="465"/>
    </location>
    <ligand>
        <name>Mo-bis(molybdopterin guanine dinucleotide)</name>
        <dbReference type="ChEBI" id="CHEBI:60539"/>
    </ligand>
</feature>
<feature type="domain" description="Molybdopterin dinucleotide-binding" evidence="13">
    <location>
        <begin position="669"/>
        <end position="784"/>
    </location>
</feature>
<evidence type="ECO:0000259" key="13">
    <source>
        <dbReference type="Pfam" id="PF01568"/>
    </source>
</evidence>
<dbReference type="Pfam" id="PF18364">
    <property type="entry name" value="Molybdopterin_N"/>
    <property type="match status" value="1"/>
</dbReference>
<evidence type="ECO:0000256" key="10">
    <source>
        <dbReference type="ARBA" id="ARBA00023014"/>
    </source>
</evidence>
<evidence type="ECO:0000256" key="1">
    <source>
        <dbReference type="ARBA" id="ARBA00004418"/>
    </source>
</evidence>
<dbReference type="InterPro" id="IPR006311">
    <property type="entry name" value="TAT_signal"/>
</dbReference>
<dbReference type="NCBIfam" id="NF011682">
    <property type="entry name" value="PRK15102.1"/>
    <property type="match status" value="1"/>
</dbReference>
<dbReference type="CDD" id="cd02793">
    <property type="entry name" value="MopB_CT_DMSOR-BSOR-TMAOR"/>
    <property type="match status" value="1"/>
</dbReference>
<dbReference type="FunFam" id="3.40.228.10:FF:000003">
    <property type="entry name" value="Biotin sulfoxide reductase 2"/>
    <property type="match status" value="1"/>
</dbReference>
<comment type="subcellular location">
    <subcellularLocation>
        <location evidence="1">Periplasm</location>
    </subcellularLocation>
</comment>
<sequence>MSEYANRSGDGLTRRQFLGATAAMGAAALIGPSLLTEAYAAEAERETLNMCWWGLFRAKAKNGRMVEVLPFEKDPYPNAMTREMVGYVNSPARVKYPMVRKGFLKNGHKSDTSERGRGEFVRVSWDKALDLVAGEIRRVIKTYGNSAIYSTPSGWYNLGQLHSAGACMNRLENLLGGFTRAVGDYSSGASQFIMPYVVGDMEVYSQQTAWPVIEENTEVIVMWGANPLVTLQISWPGPTHGGLEGLAELRKRGRKIIVIDPVRTDTAEQIGSQWIAPRPNTDVAMMLGVAHVLHTEGLANREFLDEYTVGYDKFLAYLLGKEDGVEKSPEWAAGVCGVDADVIRALARTIAGSRTLLMSGWGMQRADHGEQPHWMLVTLACMLGQIGLPGGGFTVGHHYSSQGAPSATAPVIPGLGGGKTPEGHPAPIPTARSVDMLLNPGKVIDFNGRKVTFPDIKMIYNGFSNEHTRHPERRKMMKAWRKPETIVIHEMFWTPTARMADIVLPVCTSLELNDISSSENGQFLLPMKKLVEPLYESRSTYDVFTAVAERLGVGREFTEGKTDMDWLRSFYDGARSQAKTLKVDMPDFNEFWEKGEAVEFPISQESREFVRYADYREDPLMEPLGTPSGKIEIYSKDIEKMGYDDCLAHAAWIEPAEWLGSPKAKTYPMHLLTGHPKYRLHSQMNHVAALRKKYTIGDREPIWINADDAKARGIANGDIVRVFNDRGQVLAGAFVTDRIRSGVVRLCEGGWYDPVEPGREGSLCKYGSANVLTLDKGASKLSQAVVGNTALVQIEKYTGKVPAVTAFDGVKEA</sequence>
<evidence type="ECO:0000256" key="5">
    <source>
        <dbReference type="ARBA" id="ARBA00022505"/>
    </source>
</evidence>
<feature type="binding site" evidence="11">
    <location>
        <position position="365"/>
    </location>
    <ligand>
        <name>Mo-bis(molybdopterin guanine dinucleotide)</name>
        <dbReference type="ChEBI" id="CHEBI:60539"/>
    </ligand>
</feature>
<dbReference type="PANTHER" id="PTHR43742:SF10">
    <property type="entry name" value="TRIMETHYLAMINE-N-OXIDE REDUCTASE 2"/>
    <property type="match status" value="1"/>
</dbReference>
<dbReference type="GO" id="GO:0030151">
    <property type="term" value="F:molybdenum ion binding"/>
    <property type="evidence" value="ECO:0007669"/>
    <property type="project" value="TreeGrafter"/>
</dbReference>
<dbReference type="Gene3D" id="3.40.228.10">
    <property type="entry name" value="Dimethylsulfoxide Reductase, domain 2"/>
    <property type="match status" value="1"/>
</dbReference>
<dbReference type="Gene3D" id="3.90.55.10">
    <property type="entry name" value="Dimethylsulfoxide Reductase, domain 3"/>
    <property type="match status" value="1"/>
</dbReference>
<dbReference type="RefSeq" id="WP_167942549.1">
    <property type="nucleotide sequence ID" value="NZ_JAATJA010000005.1"/>
</dbReference>
<dbReference type="InterPro" id="IPR006658">
    <property type="entry name" value="BisC"/>
</dbReference>
<keyword evidence="6 11" id="KW-0479">Metal-binding</keyword>
<dbReference type="Proteomes" id="UP000580856">
    <property type="component" value="Unassembled WGS sequence"/>
</dbReference>
<evidence type="ECO:0000256" key="6">
    <source>
        <dbReference type="ARBA" id="ARBA00022723"/>
    </source>
</evidence>
<evidence type="ECO:0000256" key="7">
    <source>
        <dbReference type="ARBA" id="ARBA00022729"/>
    </source>
</evidence>
<dbReference type="NCBIfam" id="TIGR01409">
    <property type="entry name" value="TAT_signal_seq"/>
    <property type="match status" value="1"/>
</dbReference>
<keyword evidence="5 11" id="KW-0500">Molybdenum</keyword>
<keyword evidence="7" id="KW-0732">Signal</keyword>
<dbReference type="CDD" id="cd02769">
    <property type="entry name" value="MopB_DMSOR-BSOR-TMAOR"/>
    <property type="match status" value="1"/>
</dbReference>
<dbReference type="Gene3D" id="3.40.50.740">
    <property type="match status" value="1"/>
</dbReference>
<gene>
    <name evidence="15" type="ORF">GGQ74_003167</name>
</gene>
<evidence type="ECO:0000313" key="16">
    <source>
        <dbReference type="Proteomes" id="UP000580856"/>
    </source>
</evidence>
<dbReference type="Pfam" id="PF00384">
    <property type="entry name" value="Molybdopterin"/>
    <property type="match status" value="1"/>
</dbReference>
<feature type="binding site" evidence="11">
    <location>
        <position position="770"/>
    </location>
    <ligand>
        <name>Mo-bis(molybdopterin guanine dinucleotide)</name>
        <dbReference type="ChEBI" id="CHEBI:60539"/>
    </ligand>
</feature>
<dbReference type="InterPro" id="IPR006656">
    <property type="entry name" value="Mopterin_OxRdtase"/>
</dbReference>
<dbReference type="AlphaFoldDB" id="A0A846QV85"/>
<feature type="domain" description="Molybdopterin oxidoreductase N-terminal" evidence="14">
    <location>
        <begin position="53"/>
        <end position="82"/>
    </location>
</feature>
<dbReference type="PROSITE" id="PS00490">
    <property type="entry name" value="MOLYBDOPTERIN_PROK_2"/>
    <property type="match status" value="1"/>
</dbReference>
<proteinExistence type="inferred from homology"/>
<keyword evidence="10" id="KW-0408">Iron</keyword>
<dbReference type="EC" id="1.7.2.3" evidence="4"/>
<evidence type="ECO:0000256" key="3">
    <source>
        <dbReference type="ARBA" id="ARBA00011771"/>
    </source>
</evidence>
<dbReference type="NCBIfam" id="TIGR00509">
    <property type="entry name" value="bisC_fam"/>
    <property type="match status" value="1"/>
</dbReference>
<evidence type="ECO:0000256" key="9">
    <source>
        <dbReference type="ARBA" id="ARBA00023002"/>
    </source>
</evidence>
<keyword evidence="16" id="KW-1185">Reference proteome</keyword>
<feature type="binding site" evidence="11">
    <location>
        <position position="155"/>
    </location>
    <ligand>
        <name>Mo-bis(molybdopterin guanine dinucleotide)</name>
        <dbReference type="ChEBI" id="CHEBI:60539"/>
    </ligand>
</feature>
<dbReference type="GO" id="GO:0009055">
    <property type="term" value="F:electron transfer activity"/>
    <property type="evidence" value="ECO:0007669"/>
    <property type="project" value="TreeGrafter"/>
</dbReference>
<evidence type="ECO:0000259" key="14">
    <source>
        <dbReference type="Pfam" id="PF18364"/>
    </source>
</evidence>
<dbReference type="PROSITE" id="PS51318">
    <property type="entry name" value="TAT"/>
    <property type="match status" value="1"/>
</dbReference>
<dbReference type="GO" id="GO:0009061">
    <property type="term" value="P:anaerobic respiration"/>
    <property type="evidence" value="ECO:0007669"/>
    <property type="project" value="TreeGrafter"/>
</dbReference>
<comment type="cofactor">
    <cofactor evidence="11">
        <name>Mo-bis(molybdopterin guanine dinucleotide)</name>
        <dbReference type="ChEBI" id="CHEBI:60539"/>
    </cofactor>
    <text evidence="11">Binds 1 molybdenum-bis(molybdopterin guanine dinucleotide) (Mo-bis-MGD) cofactor per subunit.</text>
</comment>
<comment type="similarity">
    <text evidence="2">Belongs to the prokaryotic molybdopterin-containing oxidoreductase family.</text>
</comment>
<evidence type="ECO:0000313" key="15">
    <source>
        <dbReference type="EMBL" id="NJB69465.1"/>
    </source>
</evidence>
<organism evidence="15 16">
    <name type="scientific">Desulfobaculum xiamenense</name>
    <dbReference type="NCBI Taxonomy" id="995050"/>
    <lineage>
        <taxon>Bacteria</taxon>
        <taxon>Pseudomonadati</taxon>
        <taxon>Thermodesulfobacteriota</taxon>
        <taxon>Desulfovibrionia</taxon>
        <taxon>Desulfovibrionales</taxon>
        <taxon>Desulfovibrionaceae</taxon>
        <taxon>Desulfobaculum</taxon>
    </lineage>
</organism>
<dbReference type="GO" id="GO:0051536">
    <property type="term" value="F:iron-sulfur cluster binding"/>
    <property type="evidence" value="ECO:0007669"/>
    <property type="project" value="UniProtKB-KW"/>
</dbReference>
<dbReference type="InterPro" id="IPR050612">
    <property type="entry name" value="Prok_Mopterin_Oxidored"/>
</dbReference>
<dbReference type="Gene3D" id="2.40.40.20">
    <property type="match status" value="1"/>
</dbReference>
<dbReference type="InterPro" id="IPR006657">
    <property type="entry name" value="MoPterin_dinucl-bd_dom"/>
</dbReference>
<evidence type="ECO:0000256" key="11">
    <source>
        <dbReference type="PIRSR" id="PIRSR606658-1"/>
    </source>
</evidence>
<comment type="subunit">
    <text evidence="3">Heterodimer of a large and a small subunit.</text>
</comment>
<evidence type="ECO:0000256" key="2">
    <source>
        <dbReference type="ARBA" id="ARBA00010312"/>
    </source>
</evidence>
<evidence type="ECO:0000256" key="8">
    <source>
        <dbReference type="ARBA" id="ARBA00022764"/>
    </source>
</evidence>
<keyword evidence="9 15" id="KW-0560">Oxidoreductase</keyword>
<accession>A0A846QV85</accession>
<dbReference type="InterPro" id="IPR019546">
    <property type="entry name" value="TAT_signal_bac_arc"/>
</dbReference>
<dbReference type="PANTHER" id="PTHR43742">
    <property type="entry name" value="TRIMETHYLAMINE-N-OXIDE REDUCTASE"/>
    <property type="match status" value="1"/>
</dbReference>
<keyword evidence="10" id="KW-0411">Iron-sulfur</keyword>
<evidence type="ECO:0000256" key="4">
    <source>
        <dbReference type="ARBA" id="ARBA00011885"/>
    </source>
</evidence>
<feature type="domain" description="Molybdopterin oxidoreductase" evidence="12">
    <location>
        <begin position="93"/>
        <end position="550"/>
    </location>
</feature>
<comment type="caution">
    <text evidence="15">The sequence shown here is derived from an EMBL/GenBank/DDBJ whole genome shotgun (WGS) entry which is preliminary data.</text>
</comment>
<keyword evidence="8" id="KW-0574">Periplasm</keyword>
<protein>
    <recommendedName>
        <fullName evidence="4">trimethylamine-N-oxide reductase</fullName>
        <ecNumber evidence="4">1.7.2.3</ecNumber>
    </recommendedName>
</protein>
<dbReference type="SUPFAM" id="SSF50692">
    <property type="entry name" value="ADC-like"/>
    <property type="match status" value="1"/>
</dbReference>
<dbReference type="Pfam" id="PF01568">
    <property type="entry name" value="Molydop_binding"/>
    <property type="match status" value="1"/>
</dbReference>
<dbReference type="SUPFAM" id="SSF53706">
    <property type="entry name" value="Formate dehydrogenase/DMSO reductase, domains 1-3"/>
    <property type="match status" value="1"/>
</dbReference>
<dbReference type="PROSITE" id="PS00932">
    <property type="entry name" value="MOLYBDOPTERIN_PROK_3"/>
    <property type="match status" value="1"/>
</dbReference>
<dbReference type="InterPro" id="IPR041954">
    <property type="entry name" value="CT_DMSOR/BSOR/TMAOR"/>
</dbReference>
<dbReference type="GO" id="GO:0030288">
    <property type="term" value="C:outer membrane-bounded periplasmic space"/>
    <property type="evidence" value="ECO:0007669"/>
    <property type="project" value="TreeGrafter"/>
</dbReference>
<reference evidence="15 16" key="1">
    <citation type="submission" date="2020-03" db="EMBL/GenBank/DDBJ databases">
        <title>Genomic Encyclopedia of Type Strains, Phase IV (KMG-IV): sequencing the most valuable type-strain genomes for metagenomic binning, comparative biology and taxonomic classification.</title>
        <authorList>
            <person name="Goeker M."/>
        </authorList>
    </citation>
    <scope>NUCLEOTIDE SEQUENCE [LARGE SCALE GENOMIC DNA]</scope>
    <source>
        <strain evidence="15 16">DSM 24233</strain>
    </source>
</reference>